<dbReference type="SUPFAM" id="SSF55469">
    <property type="entry name" value="FMN-dependent nitroreductase-like"/>
    <property type="match status" value="1"/>
</dbReference>
<proteinExistence type="inferred from homology"/>
<comment type="similarity">
    <text evidence="1">Belongs to the nitroreductase family.</text>
</comment>
<dbReference type="PANTHER" id="PTHR43673">
    <property type="entry name" value="NAD(P)H NITROREDUCTASE YDGI-RELATED"/>
    <property type="match status" value="1"/>
</dbReference>
<protein>
    <submittedName>
        <fullName evidence="4">Nitroreductase family protein</fullName>
    </submittedName>
</protein>
<keyword evidence="5" id="KW-1185">Reference proteome</keyword>
<dbReference type="PANTHER" id="PTHR43673:SF3">
    <property type="entry name" value="NAD(P)H NITROREDUCTASE YODC-RELATED"/>
    <property type="match status" value="1"/>
</dbReference>
<gene>
    <name evidence="4" type="ORF">E5161_07545</name>
</gene>
<evidence type="ECO:0000313" key="5">
    <source>
        <dbReference type="Proteomes" id="UP000309673"/>
    </source>
</evidence>
<comment type="caution">
    <text evidence="4">The sequence shown here is derived from an EMBL/GenBank/DDBJ whole genome shotgun (WGS) entry which is preliminary data.</text>
</comment>
<dbReference type="AlphaFoldDB" id="A0A4U0FD61"/>
<reference evidence="4 5" key="1">
    <citation type="submission" date="2019-04" db="EMBL/GenBank/DDBJ databases">
        <title>Cohnella sp. nov., isolated from soil.</title>
        <authorList>
            <person name="Kim W."/>
        </authorList>
    </citation>
    <scope>NUCLEOTIDE SEQUENCE [LARGE SCALE GENOMIC DNA]</scope>
    <source>
        <strain evidence="4 5">CAU 1483</strain>
    </source>
</reference>
<accession>A0A4U0FD61</accession>
<dbReference type="CDD" id="cd02137">
    <property type="entry name" value="MhqN-like"/>
    <property type="match status" value="1"/>
</dbReference>
<dbReference type="EMBL" id="SUPK01000003">
    <property type="protein sequence ID" value="TJY42691.1"/>
    <property type="molecule type" value="Genomic_DNA"/>
</dbReference>
<name>A0A4U0FD61_9BACL</name>
<feature type="domain" description="Nitroreductase" evidence="3">
    <location>
        <begin position="18"/>
        <end position="194"/>
    </location>
</feature>
<evidence type="ECO:0000313" key="4">
    <source>
        <dbReference type="EMBL" id="TJY42691.1"/>
    </source>
</evidence>
<dbReference type="InterPro" id="IPR000415">
    <property type="entry name" value="Nitroreductase-like"/>
</dbReference>
<dbReference type="GO" id="GO:0016491">
    <property type="term" value="F:oxidoreductase activity"/>
    <property type="evidence" value="ECO:0007669"/>
    <property type="project" value="UniProtKB-KW"/>
</dbReference>
<organism evidence="4 5">
    <name type="scientific">Cohnella pontilimi</name>
    <dbReference type="NCBI Taxonomy" id="2564100"/>
    <lineage>
        <taxon>Bacteria</taxon>
        <taxon>Bacillati</taxon>
        <taxon>Bacillota</taxon>
        <taxon>Bacilli</taxon>
        <taxon>Bacillales</taxon>
        <taxon>Paenibacillaceae</taxon>
        <taxon>Cohnella</taxon>
    </lineage>
</organism>
<dbReference type="Gene3D" id="3.40.109.10">
    <property type="entry name" value="NADH Oxidase"/>
    <property type="match status" value="1"/>
</dbReference>
<dbReference type="RefSeq" id="WP_136777110.1">
    <property type="nucleotide sequence ID" value="NZ_SUPK01000003.1"/>
</dbReference>
<dbReference type="Proteomes" id="UP000309673">
    <property type="component" value="Unassembled WGS sequence"/>
</dbReference>
<evidence type="ECO:0000256" key="2">
    <source>
        <dbReference type="ARBA" id="ARBA00023002"/>
    </source>
</evidence>
<dbReference type="OrthoDB" id="9782629at2"/>
<evidence type="ECO:0000256" key="1">
    <source>
        <dbReference type="ARBA" id="ARBA00007118"/>
    </source>
</evidence>
<dbReference type="InterPro" id="IPR029479">
    <property type="entry name" value="Nitroreductase"/>
</dbReference>
<keyword evidence="2" id="KW-0560">Oxidoreductase</keyword>
<evidence type="ECO:0000259" key="3">
    <source>
        <dbReference type="Pfam" id="PF00881"/>
    </source>
</evidence>
<sequence>MSVSTITTAHEEAFLNVVRERHSVRVYDPKVVIPREELKEILSLTMLAPSSSNMQHTRFLVIDTPEQKQKLLPIANNQQQVVDASAVVAILGDKEAYRNAEQIYGQAVKAGYMAEELAKTFTQNSVNLYSSLPPAMSREVAVVDASLAAMQLMLVAKAKGYDTVPMGGYNREKFAEAFGLGDRYVPVMLIPIGKAAKTAHGTTRLPIEDVTFWNEVNN</sequence>
<dbReference type="Pfam" id="PF00881">
    <property type="entry name" value="Nitroreductase"/>
    <property type="match status" value="1"/>
</dbReference>